<evidence type="ECO:0000313" key="8">
    <source>
        <dbReference type="EMBL" id="KAG7170056.1"/>
    </source>
</evidence>
<keyword evidence="9" id="KW-1185">Reference proteome</keyword>
<gene>
    <name evidence="8" type="primary">VIRMA-L</name>
    <name evidence="8" type="ORF">Hamer_G012280</name>
</gene>
<evidence type="ECO:0000259" key="7">
    <source>
        <dbReference type="Pfam" id="PF15912"/>
    </source>
</evidence>
<dbReference type="GO" id="GO:0006397">
    <property type="term" value="P:mRNA processing"/>
    <property type="evidence" value="ECO:0007669"/>
    <property type="project" value="UniProtKB-KW"/>
</dbReference>
<evidence type="ECO:0000256" key="4">
    <source>
        <dbReference type="ARBA" id="ARBA00023187"/>
    </source>
</evidence>
<dbReference type="GO" id="GO:0008380">
    <property type="term" value="P:RNA splicing"/>
    <property type="evidence" value="ECO:0007669"/>
    <property type="project" value="UniProtKB-KW"/>
</dbReference>
<feature type="region of interest" description="Disordered" evidence="6">
    <location>
        <begin position="115"/>
        <end position="142"/>
    </location>
</feature>
<feature type="compositionally biased region" description="Basic and acidic residues" evidence="6">
    <location>
        <begin position="185"/>
        <end position="357"/>
    </location>
</feature>
<feature type="compositionally biased region" description="Basic and acidic residues" evidence="6">
    <location>
        <begin position="411"/>
        <end position="443"/>
    </location>
</feature>
<comment type="caution">
    <text evidence="8">The sequence shown here is derived from an EMBL/GenBank/DDBJ whole genome shotgun (WGS) entry which is preliminary data.</text>
</comment>
<dbReference type="GO" id="GO:0005634">
    <property type="term" value="C:nucleus"/>
    <property type="evidence" value="ECO:0007669"/>
    <property type="project" value="UniProtKB-SubCell"/>
</dbReference>
<evidence type="ECO:0000256" key="3">
    <source>
        <dbReference type="ARBA" id="ARBA00022664"/>
    </source>
</evidence>
<feature type="non-terminal residue" evidence="8">
    <location>
        <position position="2112"/>
    </location>
</feature>
<dbReference type="InterPro" id="IPR031801">
    <property type="entry name" value="VIR_N"/>
</dbReference>
<dbReference type="GO" id="GO:0003723">
    <property type="term" value="F:RNA binding"/>
    <property type="evidence" value="ECO:0007669"/>
    <property type="project" value="TreeGrafter"/>
</dbReference>
<dbReference type="EMBL" id="JAHLQT010014894">
    <property type="protein sequence ID" value="KAG7170056.1"/>
    <property type="molecule type" value="Genomic_DNA"/>
</dbReference>
<accession>A0A8J5K5V3</accession>
<dbReference type="PANTHER" id="PTHR23185:SF0">
    <property type="entry name" value="PROTEIN VIRILIZER HOMOLOG"/>
    <property type="match status" value="1"/>
</dbReference>
<keyword evidence="4" id="KW-0508">mRNA splicing</keyword>
<feature type="compositionally biased region" description="Basic and acidic residues" evidence="6">
    <location>
        <begin position="126"/>
        <end position="142"/>
    </location>
</feature>
<evidence type="ECO:0000313" key="9">
    <source>
        <dbReference type="Proteomes" id="UP000747542"/>
    </source>
</evidence>
<dbReference type="GO" id="GO:0036396">
    <property type="term" value="C:RNA N6-methyladenosine methyltransferase complex"/>
    <property type="evidence" value="ECO:0007669"/>
    <property type="project" value="TreeGrafter"/>
</dbReference>
<feature type="compositionally biased region" description="Basic and acidic residues" evidence="6">
    <location>
        <begin position="804"/>
        <end position="817"/>
    </location>
</feature>
<reference evidence="8" key="1">
    <citation type="journal article" date="2021" name="Sci. Adv.">
        <title>The American lobster genome reveals insights on longevity, neural, and immune adaptations.</title>
        <authorList>
            <person name="Polinski J.M."/>
            <person name="Zimin A.V."/>
            <person name="Clark K.F."/>
            <person name="Kohn A.B."/>
            <person name="Sadowski N."/>
            <person name="Timp W."/>
            <person name="Ptitsyn A."/>
            <person name="Khanna P."/>
            <person name="Romanova D.Y."/>
            <person name="Williams P."/>
            <person name="Greenwood S.J."/>
            <person name="Moroz L.L."/>
            <person name="Walt D.R."/>
            <person name="Bodnar A.G."/>
        </authorList>
    </citation>
    <scope>NUCLEOTIDE SEQUENCE</scope>
    <source>
        <strain evidence="8">GMGI-L3</strain>
    </source>
</reference>
<organism evidence="8 9">
    <name type="scientific">Homarus americanus</name>
    <name type="common">American lobster</name>
    <dbReference type="NCBI Taxonomy" id="6706"/>
    <lineage>
        <taxon>Eukaryota</taxon>
        <taxon>Metazoa</taxon>
        <taxon>Ecdysozoa</taxon>
        <taxon>Arthropoda</taxon>
        <taxon>Crustacea</taxon>
        <taxon>Multicrustacea</taxon>
        <taxon>Malacostraca</taxon>
        <taxon>Eumalacostraca</taxon>
        <taxon>Eucarida</taxon>
        <taxon>Decapoda</taxon>
        <taxon>Pleocyemata</taxon>
        <taxon>Astacidea</taxon>
        <taxon>Nephropoidea</taxon>
        <taxon>Nephropidae</taxon>
        <taxon>Homarus</taxon>
    </lineage>
</organism>
<dbReference type="PANTHER" id="PTHR23185">
    <property type="entry name" value="PROTEIN VIRILIZER HOMOLOG"/>
    <property type="match status" value="1"/>
</dbReference>
<sequence length="2112" mass="242613">TRYEEQTEKMYELLFFDTFSHEVSEKVQLDLVQFPRPVQVTEVRAIPLGARVQADFPGGVRLGATNPSQFEIEFFVNDLSKRGAGTFESVPTDGLLLRGNYNTITLAVYGHLTKVQREPTPPKSTKRGEVVPHPPPEKVNTHDRIRDWLEDTQECRKQQPFSHDPSEDAQPEWDSKPPRSPLEYEETKQWDEEHVEHTREYDRDRERERERERDQRNYRGENRDRERDRERERDRDRERRRSVERSWSRERSWERSERSGSRRDSRRDSVREGDRERDRDREREKEFDRERDRERDYERERDHERDREKERDRERDREKERERIRTRGRDRERDRDRERERRHSRESREHFEEERLSTQEPPPSRGRHSMEEWDDRRSERSDRSGRRPRTPTETQPAPGGSPYHGENFSEEGSHGGTPHEYREREVQEGRDRERESREFEAREQQTVLPPLPTGEDMEAISDDEDLPDLPPETGEVEEEYPPEDCMEEMGIDETQQDEVEDVEGFGYEEIISDEEELPEYQYEEEWLVDEWEDWLKPFNPSQFQMVGLQYLVSPTLTDYQVECQRWKARFELEGQDLEEEPHQAVKLESLLTEAVIPKFTAEENVVETETGEAREEEGEKWVQAMEHVCQLLPKGLPFLVAKTGNDICNTLCDWVDIGLDFERALFQEQPVYKIRHIKAGVRLTQLMLQCSCDLTRLLLNRNIMERLYSLYYKPHMALSIKLLVLKTIDTITRTPLGLRFFLGESEDILEEKKEKNGYELILEMLADVPQTRAKVALSAIVRKVHLLEICHQLSEDTKSLIKHLPPFEDDTKGKEELNPEDEVMETDEAEGRIDLPSNWSSNVPDSLVQAINSCVREVLRVYKYADQLLAQPHRWLPDSKQFQLPKNPHDAHPQLYLLFDHGELLQSLAVLLGALGAVQSGALIGDVKSLLECMLSCGHGVRYMAAHPEPSTTIARSLTQLGEDGREEGNDDTSLHQLGMQMVHTFHALQQLDALAQLATSHNTDYSQAVVHFNTLTSLLLSPAGRQAITSLLSVGKNIEILFPYLKLGAGDDQDNAPTRLACYGYAVDLIVLTVKFSENVEMLEQYGAKLLELMDYEETREGPKLDEHVKLCEIIPWISIARSSENFSYDNLANLSNNLKDQLEKIDKFSGELVTHLRIIQYLTVPKYPVSNLAPEDHNGELIEELKYKYATVQLFSADCHTHLTNLLTKLCSMYSQPSVHSSNFTCSEGAVLLAVIQPTLILLKNILTYVIQARNTNFKDLSAIVPLVQTYLLLQSFPMGSQHYNQAQDMQQEVISILLVYTQPVYSKAEGEEVLAKSLWTKMMAEIFKYLLTGPHTFTGVISLVIELLPLPLPIQTRKALSDEESSQIINLRKLWSAHLYCLSANIHEIIIRLGVTSFPPQMHLLRRMCIALSDLAAPMALLVGRATLDLVLQAHRLDQRAAGEDFGPCSLQTGRVLNMLALLVSHAPTKAAVLHLLRGGTPTLATNVTKGEDKYTGLVALWCRILNVAASGSHAHMQAQDCIISIIQYLCDHENAMHVTQDSVMQEGDVHSNTPTVLTLSGVPNKDTLIPIVDALIDHLRNLHSSHQSIQQVLRALMHLMEHDYGFYHIKSVMEKKRACLISLFKRLSSTFRKESHEHITSLQGALEFCQLLIMNEDSSMSRTMIVSASELANYLGWKPGGYEMQFSKYSQDKKDIIKKEEKEKEKVVKEEPVVEEPKAEKEETPEKENEVEVKQEEAEVVEEKKEEIKKEEVKKEEVKKEEPRKEEETQERIHPLKLLESQVVADGCEEEMMESLYDDISQLITILDQACLSEVKELSEPVGPEMETLQSLFASRVVWTITLADDEIPSFWLVPPVYEDADPSEMVPTNLLETCRQYAGEYDLLGTLHKLVKGQGSQALTPQKLCKGPPRYKHSAGAIRPDKRGRPFVAPMRGRSFNRGVNMRSDPFRSRPPNTSRPPSLHVDDFVALESTGHQPTGPTGYNKISFGRGKVHFLLDSMRGRGSRGRGDSRGSRFFHRPPFRPDCGVVRGMNPRGRGMPWIFRGDGSPRGYRGVPLNPGTMRFMRGRGMYMRGNGVGNGPKDRFPSKFVERGGRRDMNGGRHMRGGFR</sequence>
<evidence type="ECO:0000256" key="1">
    <source>
        <dbReference type="ARBA" id="ARBA00004123"/>
    </source>
</evidence>
<evidence type="ECO:0000256" key="2">
    <source>
        <dbReference type="ARBA" id="ARBA00008371"/>
    </source>
</evidence>
<evidence type="ECO:0000256" key="6">
    <source>
        <dbReference type="SAM" id="MobiDB-lite"/>
    </source>
</evidence>
<protein>
    <submittedName>
        <fullName evidence="8">Virilizer-like</fullName>
    </submittedName>
</protein>
<comment type="similarity">
    <text evidence="2">Belongs to the vir family.</text>
</comment>
<feature type="region of interest" description="Disordered" evidence="6">
    <location>
        <begin position="804"/>
        <end position="837"/>
    </location>
</feature>
<feature type="compositionally biased region" description="Basic and acidic residues" evidence="6">
    <location>
        <begin position="368"/>
        <end position="385"/>
    </location>
</feature>
<feature type="compositionally biased region" description="Acidic residues" evidence="6">
    <location>
        <begin position="455"/>
        <end position="467"/>
    </location>
</feature>
<feature type="domain" description="Virilizer N-terminal" evidence="7">
    <location>
        <begin position="11"/>
        <end position="254"/>
    </location>
</feature>
<keyword evidence="5" id="KW-0539">Nucleus</keyword>
<name>A0A8J5K5V3_HOMAM</name>
<dbReference type="Pfam" id="PF15912">
    <property type="entry name" value="VIR_N"/>
    <property type="match status" value="1"/>
</dbReference>
<feature type="region of interest" description="Disordered" evidence="6">
    <location>
        <begin position="1710"/>
        <end position="1775"/>
    </location>
</feature>
<dbReference type="Proteomes" id="UP000747542">
    <property type="component" value="Unassembled WGS sequence"/>
</dbReference>
<keyword evidence="3" id="KW-0507">mRNA processing</keyword>
<feature type="region of interest" description="Disordered" evidence="6">
    <location>
        <begin position="155"/>
        <end position="484"/>
    </location>
</feature>
<evidence type="ECO:0000256" key="5">
    <source>
        <dbReference type="ARBA" id="ARBA00023242"/>
    </source>
</evidence>
<dbReference type="InterPro" id="IPR026736">
    <property type="entry name" value="Virilizer"/>
</dbReference>
<feature type="compositionally biased region" description="Low complexity" evidence="6">
    <location>
        <begin position="1955"/>
        <end position="1964"/>
    </location>
</feature>
<feature type="region of interest" description="Disordered" evidence="6">
    <location>
        <begin position="1906"/>
        <end position="1965"/>
    </location>
</feature>
<feature type="compositionally biased region" description="Acidic residues" evidence="6">
    <location>
        <begin position="818"/>
        <end position="828"/>
    </location>
</feature>
<comment type="subcellular location">
    <subcellularLocation>
        <location evidence="1">Nucleus</location>
    </subcellularLocation>
</comment>
<feature type="compositionally biased region" description="Acidic residues" evidence="6">
    <location>
        <begin position="474"/>
        <end position="484"/>
    </location>
</feature>
<proteinExistence type="inferred from homology"/>